<organism evidence="1 2">
    <name type="scientific">Blepharisma stoltei</name>
    <dbReference type="NCBI Taxonomy" id="1481888"/>
    <lineage>
        <taxon>Eukaryota</taxon>
        <taxon>Sar</taxon>
        <taxon>Alveolata</taxon>
        <taxon>Ciliophora</taxon>
        <taxon>Postciliodesmatophora</taxon>
        <taxon>Heterotrichea</taxon>
        <taxon>Heterotrichida</taxon>
        <taxon>Blepharismidae</taxon>
        <taxon>Blepharisma</taxon>
    </lineage>
</organism>
<sequence>MDRADKNFWEKYNQKFNKLSEPFRGNKEYEEVYEKLARIRNQLTVCSSNWEAVCQEKTNRLNEILNDRDPKKLEENCHRRCREYFSNPSMHDYTKCIMESKLFYLSELLGEMAKQSKFLEAMGNTSI</sequence>
<proteinExistence type="predicted"/>
<evidence type="ECO:0000313" key="1">
    <source>
        <dbReference type="EMBL" id="CAG9335009.1"/>
    </source>
</evidence>
<dbReference type="Proteomes" id="UP001162131">
    <property type="component" value="Unassembled WGS sequence"/>
</dbReference>
<dbReference type="AlphaFoldDB" id="A0AAU9KCL0"/>
<evidence type="ECO:0000313" key="2">
    <source>
        <dbReference type="Proteomes" id="UP001162131"/>
    </source>
</evidence>
<name>A0AAU9KCL0_9CILI</name>
<accession>A0AAU9KCL0</accession>
<keyword evidence="2" id="KW-1185">Reference proteome</keyword>
<gene>
    <name evidence="1" type="ORF">BSTOLATCC_MIC62590</name>
</gene>
<dbReference type="EMBL" id="CAJZBQ010000060">
    <property type="protein sequence ID" value="CAG9335009.1"/>
    <property type="molecule type" value="Genomic_DNA"/>
</dbReference>
<protein>
    <submittedName>
        <fullName evidence="1">Uncharacterized protein</fullName>
    </submittedName>
</protein>
<reference evidence="1" key="1">
    <citation type="submission" date="2021-09" db="EMBL/GenBank/DDBJ databases">
        <authorList>
            <consortium name="AG Swart"/>
            <person name="Singh M."/>
            <person name="Singh A."/>
            <person name="Seah K."/>
            <person name="Emmerich C."/>
        </authorList>
    </citation>
    <scope>NUCLEOTIDE SEQUENCE</scope>
    <source>
        <strain evidence="1">ATCC30299</strain>
    </source>
</reference>
<comment type="caution">
    <text evidence="1">The sequence shown here is derived from an EMBL/GenBank/DDBJ whole genome shotgun (WGS) entry which is preliminary data.</text>
</comment>